<accession>M6D947</accession>
<proteinExistence type="predicted"/>
<organism evidence="1 2">
    <name type="scientific">Leptospira alstonii serovar Sichuan str. 79601</name>
    <dbReference type="NCBI Taxonomy" id="1218565"/>
    <lineage>
        <taxon>Bacteria</taxon>
        <taxon>Pseudomonadati</taxon>
        <taxon>Spirochaetota</taxon>
        <taxon>Spirochaetia</taxon>
        <taxon>Leptospirales</taxon>
        <taxon>Leptospiraceae</taxon>
        <taxon>Leptospira</taxon>
    </lineage>
</organism>
<dbReference type="EMBL" id="ANIK01000041">
    <property type="protein sequence ID" value="EMJ95090.1"/>
    <property type="molecule type" value="Genomic_DNA"/>
</dbReference>
<evidence type="ECO:0008006" key="3">
    <source>
        <dbReference type="Google" id="ProtNLM"/>
    </source>
</evidence>
<dbReference type="Gene3D" id="3.40.50.1820">
    <property type="entry name" value="alpha/beta hydrolase"/>
    <property type="match status" value="1"/>
</dbReference>
<dbReference type="SUPFAM" id="SSF53474">
    <property type="entry name" value="alpha/beta-Hydrolases"/>
    <property type="match status" value="1"/>
</dbReference>
<sequence>MNLEEWKQSGFYVSYQNRKIFLKEEGNGENLLLIHGFPTASFDWSLRTEERKSLIS</sequence>
<dbReference type="InterPro" id="IPR029058">
    <property type="entry name" value="AB_hydrolase_fold"/>
</dbReference>
<name>M6D947_9LEPT</name>
<dbReference type="AlphaFoldDB" id="M6D947"/>
<dbReference type="Proteomes" id="UP000011988">
    <property type="component" value="Unassembled WGS sequence"/>
</dbReference>
<evidence type="ECO:0000313" key="1">
    <source>
        <dbReference type="EMBL" id="EMJ95090.1"/>
    </source>
</evidence>
<protein>
    <recommendedName>
        <fullName evidence="3">Alpha/beta hydrolase</fullName>
    </recommendedName>
</protein>
<dbReference type="PATRIC" id="fig|1218565.3.peg.2128"/>
<gene>
    <name evidence="1" type="ORF">LEP1GSC194_1352</name>
</gene>
<evidence type="ECO:0000313" key="2">
    <source>
        <dbReference type="Proteomes" id="UP000011988"/>
    </source>
</evidence>
<comment type="caution">
    <text evidence="1">The sequence shown here is derived from an EMBL/GenBank/DDBJ whole genome shotgun (WGS) entry which is preliminary data.</text>
</comment>
<reference evidence="1 2" key="1">
    <citation type="submission" date="2013-01" db="EMBL/GenBank/DDBJ databases">
        <authorList>
            <person name="Harkins D.M."/>
            <person name="Durkin A.S."/>
            <person name="Brinkac L.M."/>
            <person name="Haft D.H."/>
            <person name="Selengut J.D."/>
            <person name="Sanka R."/>
            <person name="DePew J."/>
            <person name="Purushe J."/>
            <person name="Galloway R.L."/>
            <person name="Vinetz J.M."/>
            <person name="Sutton G.G."/>
            <person name="Nierman W.C."/>
            <person name="Fouts D.E."/>
        </authorList>
    </citation>
    <scope>NUCLEOTIDE SEQUENCE [LARGE SCALE GENOMIC DNA]</scope>
    <source>
        <strain evidence="1 2">79601</strain>
    </source>
</reference>